<reference evidence="9 10" key="1">
    <citation type="submission" date="2022-03" db="EMBL/GenBank/DDBJ databases">
        <title>Parabacteroides sp. nov. isolated from swine feces.</title>
        <authorList>
            <person name="Bak J.E."/>
        </authorList>
    </citation>
    <scope>NUCLEOTIDE SEQUENCE [LARGE SCALE GENOMIC DNA]</scope>
    <source>
        <strain evidence="9 10">AGMB00274</strain>
    </source>
</reference>
<keyword evidence="5 6" id="KW-0472">Membrane</keyword>
<feature type="transmembrane region" description="Helical" evidence="6">
    <location>
        <begin position="663"/>
        <end position="685"/>
    </location>
</feature>
<feature type="domain" description="ABC3 transporter permease C-terminal" evidence="7">
    <location>
        <begin position="665"/>
        <end position="778"/>
    </location>
</feature>
<dbReference type="InterPro" id="IPR003838">
    <property type="entry name" value="ABC3_permease_C"/>
</dbReference>
<dbReference type="Pfam" id="PF02687">
    <property type="entry name" value="FtsX"/>
    <property type="match status" value="2"/>
</dbReference>
<dbReference type="PANTHER" id="PTHR30572:SF18">
    <property type="entry name" value="ABC-TYPE MACROLIDE FAMILY EXPORT SYSTEM PERMEASE COMPONENT 2"/>
    <property type="match status" value="1"/>
</dbReference>
<feature type="domain" description="MacB-like periplasmic core" evidence="8">
    <location>
        <begin position="23"/>
        <end position="228"/>
    </location>
</feature>
<dbReference type="Proteomes" id="UP001165444">
    <property type="component" value="Unassembled WGS sequence"/>
</dbReference>
<keyword evidence="4 6" id="KW-1133">Transmembrane helix</keyword>
<dbReference type="InterPro" id="IPR050250">
    <property type="entry name" value="Macrolide_Exporter_MacB"/>
</dbReference>
<keyword evidence="2" id="KW-1003">Cell membrane</keyword>
<dbReference type="InterPro" id="IPR025857">
    <property type="entry name" value="MacB_PCD"/>
</dbReference>
<evidence type="ECO:0000313" key="10">
    <source>
        <dbReference type="Proteomes" id="UP001165444"/>
    </source>
</evidence>
<dbReference type="Pfam" id="PF12704">
    <property type="entry name" value="MacB_PCD"/>
    <property type="match status" value="1"/>
</dbReference>
<organism evidence="9 10">
    <name type="scientific">Parabacteroides faecalis</name>
    <dbReference type="NCBI Taxonomy" id="2924040"/>
    <lineage>
        <taxon>Bacteria</taxon>
        <taxon>Pseudomonadati</taxon>
        <taxon>Bacteroidota</taxon>
        <taxon>Bacteroidia</taxon>
        <taxon>Bacteroidales</taxon>
        <taxon>Tannerellaceae</taxon>
        <taxon>Parabacteroides</taxon>
    </lineage>
</organism>
<keyword evidence="10" id="KW-1185">Reference proteome</keyword>
<protein>
    <submittedName>
        <fullName evidence="9">FtsX-like permease family protein</fullName>
    </submittedName>
</protein>
<feature type="transmembrane region" description="Helical" evidence="6">
    <location>
        <begin position="328"/>
        <end position="350"/>
    </location>
</feature>
<sequence>MKYSFILKMVLRGWWRNKVFFLIAVISLSIGLAGTNLLLTYFIHDYFMERDNPDKERIFCLRQDNPFDDGQKVAFASVEAASDVQKKIPGVESFMQIQEYVVSVMYKGQTYSDLEMIGADSTLPTFFPVEVISGDLKEALTSPNKIAIRESVVKRIFGKEDPLGKTLETESEGKKTAYEVVAVMAEQTQSLLKYDVLTSKTADYWGGATFLKLLPHVSAEQVEKAIRADKSIQTMMPDRTQYYVDSLSELYFVQSQGTSQQQLPFIQQSQVQLLYIGLLAAILILVIACCNYTNMNLSRLMQQLKMIHVEKLMGGTLREIRMQLLGDVVLTVVISFLLSLLIIADVLPVFNTILKSRMTFAFFFSGQVFPLLLGFLLVMALVPAWYASRRLMRWSYSEYKMVSTGKGKHVLMAVLVVVQFAISCGLVLATCIGEKQQRMILQQASHYEGLIETGDMFSPPAAPLKAELEKRVPGIESISLSLGSVLNSPIRELQIPQPDGTEKRTYMLTLYSDSSFLETMHIRQLTGHSPARLQQEYAYPVLVNESFVRQLVPAGVDPIGRPLQEFDTYADSLYVIGGTVEDFPINSLEKEITPITIHLPASSALGNANVLHIKLRPEDKEETIRQIAQIWEEINTKQAFQYMDMHALFMERNARFVSFAQVITVYAVIGLLLTLFGLFGITWYATRQRIREISIRKIHGASRWQIVWLLNKPFMVYAVIAYLIALPITYGLLSNWLEQFAYHVSFSILDWLLPFLVIWLVSVITVGIQAYVLMKVDPVKCLKVE</sequence>
<proteinExistence type="predicted"/>
<feature type="transmembrane region" description="Helical" evidence="6">
    <location>
        <begin position="20"/>
        <end position="43"/>
    </location>
</feature>
<evidence type="ECO:0000256" key="3">
    <source>
        <dbReference type="ARBA" id="ARBA00022692"/>
    </source>
</evidence>
<feature type="transmembrane region" description="Helical" evidence="6">
    <location>
        <begin position="273"/>
        <end position="293"/>
    </location>
</feature>
<evidence type="ECO:0000256" key="2">
    <source>
        <dbReference type="ARBA" id="ARBA00022475"/>
    </source>
</evidence>
<dbReference type="PANTHER" id="PTHR30572">
    <property type="entry name" value="MEMBRANE COMPONENT OF TRANSPORTER-RELATED"/>
    <property type="match status" value="1"/>
</dbReference>
<keyword evidence="3 6" id="KW-0812">Transmembrane</keyword>
<comment type="subcellular location">
    <subcellularLocation>
        <location evidence="1">Cell membrane</location>
        <topology evidence="1">Multi-pass membrane protein</topology>
    </subcellularLocation>
</comment>
<evidence type="ECO:0000259" key="8">
    <source>
        <dbReference type="Pfam" id="PF12704"/>
    </source>
</evidence>
<dbReference type="EMBL" id="JAKZMM010000006">
    <property type="protein sequence ID" value="MCJ2379669.1"/>
    <property type="molecule type" value="Genomic_DNA"/>
</dbReference>
<feature type="domain" description="ABC3 transporter permease C-terminal" evidence="7">
    <location>
        <begin position="279"/>
        <end position="393"/>
    </location>
</feature>
<dbReference type="RefSeq" id="WP_243323415.1">
    <property type="nucleotide sequence ID" value="NZ_JAKZMM010000006.1"/>
</dbReference>
<comment type="caution">
    <text evidence="9">The sequence shown here is derived from an EMBL/GenBank/DDBJ whole genome shotgun (WGS) entry which is preliminary data.</text>
</comment>
<feature type="transmembrane region" description="Helical" evidence="6">
    <location>
        <begin position="362"/>
        <end position="388"/>
    </location>
</feature>
<evidence type="ECO:0000259" key="7">
    <source>
        <dbReference type="Pfam" id="PF02687"/>
    </source>
</evidence>
<evidence type="ECO:0000256" key="6">
    <source>
        <dbReference type="SAM" id="Phobius"/>
    </source>
</evidence>
<feature type="transmembrane region" description="Helical" evidence="6">
    <location>
        <begin position="409"/>
        <end position="429"/>
    </location>
</feature>
<evidence type="ECO:0000256" key="5">
    <source>
        <dbReference type="ARBA" id="ARBA00023136"/>
    </source>
</evidence>
<evidence type="ECO:0000313" key="9">
    <source>
        <dbReference type="EMBL" id="MCJ2379669.1"/>
    </source>
</evidence>
<accession>A0ABT0BY25</accession>
<gene>
    <name evidence="9" type="ORF">MUN53_03450</name>
</gene>
<evidence type="ECO:0000256" key="1">
    <source>
        <dbReference type="ARBA" id="ARBA00004651"/>
    </source>
</evidence>
<name>A0ABT0BY25_9BACT</name>
<feature type="transmembrane region" description="Helical" evidence="6">
    <location>
        <begin position="751"/>
        <end position="773"/>
    </location>
</feature>
<evidence type="ECO:0000256" key="4">
    <source>
        <dbReference type="ARBA" id="ARBA00022989"/>
    </source>
</evidence>
<feature type="transmembrane region" description="Helical" evidence="6">
    <location>
        <begin position="706"/>
        <end position="731"/>
    </location>
</feature>